<keyword evidence="2 7" id="KW-0436">Ligase</keyword>
<comment type="caution">
    <text evidence="10">The sequence shown here is derived from an EMBL/GenBank/DDBJ whole genome shotgun (WGS) entry which is preliminary data.</text>
</comment>
<feature type="active site" description="Charge relay system" evidence="7">
    <location>
        <position position="78"/>
    </location>
</feature>
<name>A0A1F6EG34_9BACT</name>
<feature type="region of interest" description="Disordered" evidence="8">
    <location>
        <begin position="134"/>
        <end position="155"/>
    </location>
</feature>
<evidence type="ECO:0000313" key="11">
    <source>
        <dbReference type="Proteomes" id="UP000177306"/>
    </source>
</evidence>
<evidence type="ECO:0000256" key="4">
    <source>
        <dbReference type="ARBA" id="ARBA00022840"/>
    </source>
</evidence>
<feature type="active site" description="Charge relay system" evidence="7">
    <location>
        <position position="153"/>
    </location>
</feature>
<reference evidence="10 11" key="1">
    <citation type="journal article" date="2016" name="Nat. Commun.">
        <title>Thousands of microbial genomes shed light on interconnected biogeochemical processes in an aquifer system.</title>
        <authorList>
            <person name="Anantharaman K."/>
            <person name="Brown C.T."/>
            <person name="Hug L.A."/>
            <person name="Sharon I."/>
            <person name="Castelle C.J."/>
            <person name="Probst A.J."/>
            <person name="Thomas B.C."/>
            <person name="Singh A."/>
            <person name="Wilkins M.J."/>
            <person name="Karaoz U."/>
            <person name="Brodie E.L."/>
            <person name="Williams K.H."/>
            <person name="Hubbard S.S."/>
            <person name="Banfield J.F."/>
        </authorList>
    </citation>
    <scope>NUCLEOTIDE SEQUENCE [LARGE SCALE GENOMIC DNA]</scope>
</reference>
<comment type="catalytic activity">
    <reaction evidence="6 7">
        <text>L-glutamyl-tRNA(Gln) + L-glutamine + ATP + H2O = L-glutaminyl-tRNA(Gln) + L-glutamate + ADP + phosphate + H(+)</text>
        <dbReference type="Rhea" id="RHEA:17521"/>
        <dbReference type="Rhea" id="RHEA-COMP:9681"/>
        <dbReference type="Rhea" id="RHEA-COMP:9684"/>
        <dbReference type="ChEBI" id="CHEBI:15377"/>
        <dbReference type="ChEBI" id="CHEBI:15378"/>
        <dbReference type="ChEBI" id="CHEBI:29985"/>
        <dbReference type="ChEBI" id="CHEBI:30616"/>
        <dbReference type="ChEBI" id="CHEBI:43474"/>
        <dbReference type="ChEBI" id="CHEBI:58359"/>
        <dbReference type="ChEBI" id="CHEBI:78520"/>
        <dbReference type="ChEBI" id="CHEBI:78521"/>
        <dbReference type="ChEBI" id="CHEBI:456216"/>
        <dbReference type="EC" id="6.3.5.7"/>
    </reaction>
</comment>
<dbReference type="Pfam" id="PF01425">
    <property type="entry name" value="Amidase"/>
    <property type="match status" value="1"/>
</dbReference>
<comment type="similarity">
    <text evidence="1 7">Belongs to the amidase family. GatA subfamily.</text>
</comment>
<dbReference type="GO" id="GO:0006412">
    <property type="term" value="P:translation"/>
    <property type="evidence" value="ECO:0007669"/>
    <property type="project" value="UniProtKB-UniRule"/>
</dbReference>
<evidence type="ECO:0000313" key="10">
    <source>
        <dbReference type="EMBL" id="OGG72604.1"/>
    </source>
</evidence>
<dbReference type="GO" id="GO:0030956">
    <property type="term" value="C:glutamyl-tRNA(Gln) amidotransferase complex"/>
    <property type="evidence" value="ECO:0007669"/>
    <property type="project" value="InterPro"/>
</dbReference>
<dbReference type="HAMAP" id="MF_00120">
    <property type="entry name" value="GatA"/>
    <property type="match status" value="1"/>
</dbReference>
<dbReference type="NCBIfam" id="TIGR00132">
    <property type="entry name" value="gatA"/>
    <property type="match status" value="1"/>
</dbReference>
<accession>A0A1F6EG34</accession>
<comment type="function">
    <text evidence="7">Allows the formation of correctly charged Gln-tRNA(Gln) through the transamidation of misacylated Glu-tRNA(Gln) in organisms which lack glutaminyl-tRNA synthetase. The reaction takes place in the presence of glutamine and ATP through an activated gamma-phospho-Glu-tRNA(Gln).</text>
</comment>
<comment type="subunit">
    <text evidence="7">Heterotrimer of A, B and C subunits.</text>
</comment>
<keyword evidence="3 7" id="KW-0547">Nucleotide-binding</keyword>
<evidence type="ECO:0000256" key="6">
    <source>
        <dbReference type="ARBA" id="ARBA00047407"/>
    </source>
</evidence>
<dbReference type="PROSITE" id="PS00571">
    <property type="entry name" value="AMIDASES"/>
    <property type="match status" value="1"/>
</dbReference>
<dbReference type="EC" id="6.3.5.7" evidence="7"/>
<dbReference type="InterPro" id="IPR036928">
    <property type="entry name" value="AS_sf"/>
</dbReference>
<dbReference type="PANTHER" id="PTHR11895:SF151">
    <property type="entry name" value="GLUTAMYL-TRNA(GLN) AMIDOTRANSFERASE SUBUNIT A"/>
    <property type="match status" value="1"/>
</dbReference>
<dbReference type="InterPro" id="IPR004412">
    <property type="entry name" value="GatA"/>
</dbReference>
<sequence length="480" mass="51320">MLNLSELTIGKTHTHLMSGDFSARELTEAYCAEIEKKNPALNAYLEVFLGARADADRADKALKEGNAGALTGIPLAVKDNILVKGERATCGSRILEGYRATYDAGVIERLKKENAVFLGRTNMDEFAMGSSTEHSAFGAAKNPHDESRVPGGSSGGSAAAVAADIALGALGSDTGGSVRQPAAFCGIVGMKPTYGAVSRRGLVALASSLDQISPFAKTVGDAEILFRHLRAHDPMDSTSAPESLWEKHPPRTDAKRIGVPRHLFAEGGVDADMQALFDAALERLRGEGYIIEEIALPNLRYALAAYYIVMPAEASANLARFDGVRYGLKKAGGSVLEEYEETRGAGFGDEPRMRILLGAFVLSAGYHDAYYRKATALRGVLRREMDEAFGKVDFIAMPTTPTPAFKRGEKMSDPVSMYLSDIFTVPANITGIPALSLPMGSVLRDGVALPAGFQFMAPHFGDSSLFAVGKDLEKLIAPHR</sequence>
<organism evidence="10 11">
    <name type="scientific">Candidatus Kaiserbacteria bacterium RIFCSPLOWO2_01_FULL_53_17</name>
    <dbReference type="NCBI Taxonomy" id="1798511"/>
    <lineage>
        <taxon>Bacteria</taxon>
        <taxon>Candidatus Kaiseribacteriota</taxon>
    </lineage>
</organism>
<dbReference type="PANTHER" id="PTHR11895">
    <property type="entry name" value="TRANSAMIDASE"/>
    <property type="match status" value="1"/>
</dbReference>
<evidence type="ECO:0000259" key="9">
    <source>
        <dbReference type="Pfam" id="PF01425"/>
    </source>
</evidence>
<dbReference type="InterPro" id="IPR023631">
    <property type="entry name" value="Amidase_dom"/>
</dbReference>
<dbReference type="InterPro" id="IPR020556">
    <property type="entry name" value="Amidase_CS"/>
</dbReference>
<feature type="active site" description="Acyl-ester intermediate" evidence="7">
    <location>
        <position position="177"/>
    </location>
</feature>
<dbReference type="AlphaFoldDB" id="A0A1F6EG34"/>
<dbReference type="GO" id="GO:0050567">
    <property type="term" value="F:glutaminyl-tRNA synthase (glutamine-hydrolyzing) activity"/>
    <property type="evidence" value="ECO:0007669"/>
    <property type="project" value="UniProtKB-UniRule"/>
</dbReference>
<evidence type="ECO:0000256" key="5">
    <source>
        <dbReference type="ARBA" id="ARBA00022917"/>
    </source>
</evidence>
<evidence type="ECO:0000256" key="3">
    <source>
        <dbReference type="ARBA" id="ARBA00022741"/>
    </source>
</evidence>
<evidence type="ECO:0000256" key="1">
    <source>
        <dbReference type="ARBA" id="ARBA00008069"/>
    </source>
</evidence>
<evidence type="ECO:0000256" key="2">
    <source>
        <dbReference type="ARBA" id="ARBA00022598"/>
    </source>
</evidence>
<dbReference type="Gene3D" id="3.90.1300.10">
    <property type="entry name" value="Amidase signature (AS) domain"/>
    <property type="match status" value="1"/>
</dbReference>
<dbReference type="GO" id="GO:0005524">
    <property type="term" value="F:ATP binding"/>
    <property type="evidence" value="ECO:0007669"/>
    <property type="project" value="UniProtKB-KW"/>
</dbReference>
<dbReference type="InterPro" id="IPR000120">
    <property type="entry name" value="Amidase"/>
</dbReference>
<evidence type="ECO:0000256" key="7">
    <source>
        <dbReference type="HAMAP-Rule" id="MF_00120"/>
    </source>
</evidence>
<evidence type="ECO:0000256" key="8">
    <source>
        <dbReference type="SAM" id="MobiDB-lite"/>
    </source>
</evidence>
<feature type="domain" description="Amidase" evidence="9">
    <location>
        <begin position="25"/>
        <end position="465"/>
    </location>
</feature>
<gene>
    <name evidence="7" type="primary">gatA</name>
    <name evidence="10" type="ORF">A3A38_02940</name>
</gene>
<proteinExistence type="inferred from homology"/>
<dbReference type="Proteomes" id="UP000177306">
    <property type="component" value="Unassembled WGS sequence"/>
</dbReference>
<protein>
    <recommendedName>
        <fullName evidence="7">Glutamyl-tRNA(Gln) amidotransferase subunit A</fullName>
        <shortName evidence="7">Glu-ADT subunit A</shortName>
        <ecNumber evidence="7">6.3.5.7</ecNumber>
    </recommendedName>
</protein>
<keyword evidence="4 7" id="KW-0067">ATP-binding</keyword>
<dbReference type="EMBL" id="MFLY01000038">
    <property type="protein sequence ID" value="OGG72604.1"/>
    <property type="molecule type" value="Genomic_DNA"/>
</dbReference>
<dbReference type="SUPFAM" id="SSF75304">
    <property type="entry name" value="Amidase signature (AS) enzymes"/>
    <property type="match status" value="1"/>
</dbReference>
<keyword evidence="5 7" id="KW-0648">Protein biosynthesis</keyword>